<evidence type="ECO:0000313" key="7">
    <source>
        <dbReference type="Proteomes" id="UP000050640"/>
    </source>
</evidence>
<dbReference type="InterPro" id="IPR004345">
    <property type="entry name" value="TB2_DP1_HVA22"/>
</dbReference>
<proteinExistence type="inferred from homology"/>
<evidence type="ECO:0000256" key="5">
    <source>
        <dbReference type="ARBA" id="ARBA00023136"/>
    </source>
</evidence>
<feature type="transmembrane region" description="Helical" evidence="6">
    <location>
        <begin position="90"/>
        <end position="111"/>
    </location>
</feature>
<evidence type="ECO:0000256" key="1">
    <source>
        <dbReference type="ARBA" id="ARBA00004141"/>
    </source>
</evidence>
<dbReference type="AlphaFoldDB" id="A0A0R3RRM6"/>
<organism evidence="7 8">
    <name type="scientific">Elaeophora elaphi</name>
    <dbReference type="NCBI Taxonomy" id="1147741"/>
    <lineage>
        <taxon>Eukaryota</taxon>
        <taxon>Metazoa</taxon>
        <taxon>Ecdysozoa</taxon>
        <taxon>Nematoda</taxon>
        <taxon>Chromadorea</taxon>
        <taxon>Rhabditida</taxon>
        <taxon>Spirurina</taxon>
        <taxon>Spiruromorpha</taxon>
        <taxon>Filarioidea</taxon>
        <taxon>Onchocercidae</taxon>
        <taxon>Elaeophora</taxon>
    </lineage>
</organism>
<sequence>MLLKSVLKAFFYGQKRETIAPYCLQSTYAELEGYKMHFSFQISENRGRKPSINSVHDIQPELLKVLHNLPPDFEIQVKNAEDRSGIKREYFVYGLSAFLALYMITGSEAGLFCNIICFTYPAVVSIQMDKAFSLLLYWMVFASFTFTDYYSERIMRIFPLYWIIKCTYCMYLYLPQTEGINIMEEKVIRPALQKVAKSQAGQAP</sequence>
<keyword evidence="7" id="KW-1185">Reference proteome</keyword>
<evidence type="ECO:0000313" key="8">
    <source>
        <dbReference type="WBParaSite" id="EEL_0000440801-mRNA-1"/>
    </source>
</evidence>
<evidence type="ECO:0000256" key="2">
    <source>
        <dbReference type="ARBA" id="ARBA00008573"/>
    </source>
</evidence>
<dbReference type="PANTHER" id="PTHR12300:SF161">
    <property type="entry name" value="RECEPTOR EXPRESSION-ENHANCING PROTEIN"/>
    <property type="match status" value="1"/>
</dbReference>
<reference evidence="8" key="1">
    <citation type="submission" date="2017-02" db="UniProtKB">
        <authorList>
            <consortium name="WormBaseParasite"/>
        </authorList>
    </citation>
    <scope>IDENTIFICATION</scope>
</reference>
<evidence type="ECO:0000256" key="3">
    <source>
        <dbReference type="ARBA" id="ARBA00022692"/>
    </source>
</evidence>
<name>A0A0R3RRM6_9BILA</name>
<keyword evidence="5 6" id="KW-0472">Membrane</keyword>
<protein>
    <recommendedName>
        <fullName evidence="6">Receptor expression-enhancing protein</fullName>
    </recommendedName>
</protein>
<dbReference type="STRING" id="1147741.A0A0R3RRM6"/>
<dbReference type="GO" id="GO:0016020">
    <property type="term" value="C:membrane"/>
    <property type="evidence" value="ECO:0007669"/>
    <property type="project" value="UniProtKB-SubCell"/>
</dbReference>
<dbReference type="WBParaSite" id="EEL_0000440801-mRNA-1">
    <property type="protein sequence ID" value="EEL_0000440801-mRNA-1"/>
    <property type="gene ID" value="EEL_0000440801"/>
</dbReference>
<keyword evidence="3 6" id="KW-0812">Transmembrane</keyword>
<evidence type="ECO:0000256" key="6">
    <source>
        <dbReference type="RuleBase" id="RU362006"/>
    </source>
</evidence>
<dbReference type="Pfam" id="PF03134">
    <property type="entry name" value="TB2_DP1_HVA22"/>
    <property type="match status" value="1"/>
</dbReference>
<dbReference type="PANTHER" id="PTHR12300">
    <property type="entry name" value="HVA22-LIKE PROTEINS"/>
    <property type="match status" value="1"/>
</dbReference>
<keyword evidence="4 6" id="KW-1133">Transmembrane helix</keyword>
<dbReference type="Proteomes" id="UP000050640">
    <property type="component" value="Unplaced"/>
</dbReference>
<accession>A0A0R3RRM6</accession>
<comment type="similarity">
    <text evidence="2 6">Belongs to the DP1 family.</text>
</comment>
<comment type="subcellular location">
    <subcellularLocation>
        <location evidence="1 6">Membrane</location>
        <topology evidence="1 6">Multi-pass membrane protein</topology>
    </subcellularLocation>
</comment>
<feature type="transmembrane region" description="Helical" evidence="6">
    <location>
        <begin position="131"/>
        <end position="150"/>
    </location>
</feature>
<evidence type="ECO:0000256" key="4">
    <source>
        <dbReference type="ARBA" id="ARBA00022989"/>
    </source>
</evidence>